<dbReference type="EMBL" id="FMZZ01000010">
    <property type="protein sequence ID" value="SDD36497.1"/>
    <property type="molecule type" value="Genomic_DNA"/>
</dbReference>
<sequence>MTRMEKSAVTASQTTHQPLEPVSEPGRPPVLTVPGGDWLDRNAETARHLLARHGSLLIRGLGLRKHDDFRTAGTALLGTLSVEREGFAPRDDLGGGLYSATKWPADQPMCMHHELSYSTAFPETLLLGCVRAPSSGGETALADAADVFDALPDDIREPFSEHGWILVRNYGELLGVDWREAFGTVDRAEVERRCAAGGVEWEWSADGSLRTTRRMPAVRVHPGTGRACWFNQVAFLNEWTMEPAVRDYLVAEFGRERGLPFTTYLGDGSPLDTATVDRINAVYDAHTVATPWRDGDLLLVDNTRTAHSRLPYTGDREIVAMLGPLTTR</sequence>
<comment type="cofactor">
    <cofactor evidence="1">
        <name>Fe(2+)</name>
        <dbReference type="ChEBI" id="CHEBI:29033"/>
    </cofactor>
</comment>
<accession>A0A1G6U7D5</accession>
<evidence type="ECO:0000313" key="7">
    <source>
        <dbReference type="EMBL" id="SDD36497.1"/>
    </source>
</evidence>
<dbReference type="Pfam" id="PF02668">
    <property type="entry name" value="TauD"/>
    <property type="match status" value="1"/>
</dbReference>
<dbReference type="Gene3D" id="3.60.130.10">
    <property type="entry name" value="Clavaminate synthase-like"/>
    <property type="match status" value="1"/>
</dbReference>
<evidence type="ECO:0000259" key="6">
    <source>
        <dbReference type="Pfam" id="PF02668"/>
    </source>
</evidence>
<gene>
    <name evidence="7" type="ORF">SAMN05216174_110113</name>
</gene>
<name>A0A1G6U7D5_9PSEU</name>
<keyword evidence="4" id="KW-0045">Antibiotic biosynthesis</keyword>
<evidence type="ECO:0000256" key="3">
    <source>
        <dbReference type="ARBA" id="ARBA00023004"/>
    </source>
</evidence>
<dbReference type="InterPro" id="IPR003819">
    <property type="entry name" value="TauD/TfdA-like"/>
</dbReference>
<evidence type="ECO:0000256" key="1">
    <source>
        <dbReference type="ARBA" id="ARBA00001954"/>
    </source>
</evidence>
<organism evidence="7 8">
    <name type="scientific">Actinokineospora iranica</name>
    <dbReference type="NCBI Taxonomy" id="1271860"/>
    <lineage>
        <taxon>Bacteria</taxon>
        <taxon>Bacillati</taxon>
        <taxon>Actinomycetota</taxon>
        <taxon>Actinomycetes</taxon>
        <taxon>Pseudonocardiales</taxon>
        <taxon>Pseudonocardiaceae</taxon>
        <taxon>Actinokineospora</taxon>
    </lineage>
</organism>
<protein>
    <submittedName>
        <fullName evidence="7">Taurine dioxygenase, alpha-ketoglutarate-dependent</fullName>
    </submittedName>
</protein>
<evidence type="ECO:0000313" key="8">
    <source>
        <dbReference type="Proteomes" id="UP000199501"/>
    </source>
</evidence>
<dbReference type="GO" id="GO:0051213">
    <property type="term" value="F:dioxygenase activity"/>
    <property type="evidence" value="ECO:0007669"/>
    <property type="project" value="UniProtKB-KW"/>
</dbReference>
<dbReference type="InterPro" id="IPR042098">
    <property type="entry name" value="TauD-like_sf"/>
</dbReference>
<dbReference type="STRING" id="1271860.SAMN05216174_110113"/>
<dbReference type="PANTHER" id="PTHR10696">
    <property type="entry name" value="GAMMA-BUTYROBETAINE HYDROXYLASE-RELATED"/>
    <property type="match status" value="1"/>
</dbReference>
<keyword evidence="8" id="KW-1185">Reference proteome</keyword>
<dbReference type="InterPro" id="IPR050411">
    <property type="entry name" value="AlphaKG_dependent_hydroxylases"/>
</dbReference>
<feature type="domain" description="TauD/TfdA-like" evidence="6">
    <location>
        <begin position="32"/>
        <end position="319"/>
    </location>
</feature>
<keyword evidence="3" id="KW-0408">Iron</keyword>
<keyword evidence="2" id="KW-0560">Oxidoreductase</keyword>
<dbReference type="Proteomes" id="UP000199501">
    <property type="component" value="Unassembled WGS sequence"/>
</dbReference>
<evidence type="ECO:0000256" key="4">
    <source>
        <dbReference type="ARBA" id="ARBA00023194"/>
    </source>
</evidence>
<dbReference type="SUPFAM" id="SSF51197">
    <property type="entry name" value="Clavaminate synthase-like"/>
    <property type="match status" value="1"/>
</dbReference>
<dbReference type="PANTHER" id="PTHR10696:SF56">
    <property type="entry name" value="TAUD_TFDA-LIKE DOMAIN-CONTAINING PROTEIN"/>
    <property type="match status" value="1"/>
</dbReference>
<proteinExistence type="predicted"/>
<feature type="region of interest" description="Disordered" evidence="5">
    <location>
        <begin position="1"/>
        <end position="31"/>
    </location>
</feature>
<evidence type="ECO:0000256" key="2">
    <source>
        <dbReference type="ARBA" id="ARBA00023002"/>
    </source>
</evidence>
<evidence type="ECO:0000256" key="5">
    <source>
        <dbReference type="SAM" id="MobiDB-lite"/>
    </source>
</evidence>
<keyword evidence="7" id="KW-0223">Dioxygenase</keyword>
<dbReference type="AlphaFoldDB" id="A0A1G6U7D5"/>
<dbReference type="GO" id="GO:0017000">
    <property type="term" value="P:antibiotic biosynthetic process"/>
    <property type="evidence" value="ECO:0007669"/>
    <property type="project" value="UniProtKB-KW"/>
</dbReference>
<reference evidence="8" key="1">
    <citation type="submission" date="2016-10" db="EMBL/GenBank/DDBJ databases">
        <authorList>
            <person name="Varghese N."/>
            <person name="Submissions S."/>
        </authorList>
    </citation>
    <scope>NUCLEOTIDE SEQUENCE [LARGE SCALE GENOMIC DNA]</scope>
    <source>
        <strain evidence="8">IBRC-M 10403</strain>
    </source>
</reference>